<evidence type="ECO:0000256" key="2">
    <source>
        <dbReference type="ARBA" id="ARBA00022618"/>
    </source>
</evidence>
<evidence type="ECO:0000256" key="4">
    <source>
        <dbReference type="ARBA" id="ARBA00022786"/>
    </source>
</evidence>
<dbReference type="GO" id="GO:0070979">
    <property type="term" value="P:protein K11-linked ubiquitination"/>
    <property type="evidence" value="ECO:0007669"/>
    <property type="project" value="TreeGrafter"/>
</dbReference>
<sequence length="262" mass="29451">MSSASSNSIWRTEGLETENSHVSGLINNTTPRPNDENQNIYPRGSSAEEDEESIEKDFPVPMDVDIPFDPASIGLKEIGNLASWTVSSCKPGCGVEALRDEDTSLFWQSDGPQPHYLDIHFSRLVSIVLIRLFLDFEADESYTPTRIILLAGTGYHDLIPFTTLNFEQPRGWIDISLDQVGGGEDGKTLKAFLLQIKIVENHQNGKDTHVRGLRIYSKHERHRDTQGDIRHSFNTAGNTAIKSANEKKWSMEPDWIGDLQIR</sequence>
<dbReference type="Gene3D" id="2.60.120.260">
    <property type="entry name" value="Galactose-binding domain-like"/>
    <property type="match status" value="1"/>
</dbReference>
<reference evidence="8 9" key="1">
    <citation type="submission" date="2017-10" db="EMBL/GenBank/DDBJ databases">
        <title>Development of genomic resources for the powdery mildew, Erysiphe pulchra.</title>
        <authorList>
            <person name="Wadl P.A."/>
            <person name="Mack B.M."/>
            <person name="Moore G."/>
            <person name="Beltz S.B."/>
        </authorList>
    </citation>
    <scope>NUCLEOTIDE SEQUENCE [LARGE SCALE GENOMIC DNA]</scope>
    <source>
        <strain evidence="8">Cflorida</strain>
    </source>
</reference>
<dbReference type="InterPro" id="IPR004939">
    <property type="entry name" value="APC_su10/DOC_dom"/>
</dbReference>
<evidence type="ECO:0000313" key="8">
    <source>
        <dbReference type="EMBL" id="POS82610.1"/>
    </source>
</evidence>
<dbReference type="PANTHER" id="PTHR12936:SF0">
    <property type="entry name" value="ANAPHASE-PROMOTING COMPLEX SUBUNIT 10"/>
    <property type="match status" value="1"/>
</dbReference>
<dbReference type="GO" id="GO:0051301">
    <property type="term" value="P:cell division"/>
    <property type="evidence" value="ECO:0007669"/>
    <property type="project" value="UniProtKB-KW"/>
</dbReference>
<comment type="similarity">
    <text evidence="1">Belongs to the APC10 family.</text>
</comment>
<feature type="domain" description="DOC" evidence="7">
    <location>
        <begin position="54"/>
        <end position="242"/>
    </location>
</feature>
<dbReference type="InterPro" id="IPR016901">
    <property type="entry name" value="APC10/Doc1"/>
</dbReference>
<evidence type="ECO:0000313" key="9">
    <source>
        <dbReference type="Proteomes" id="UP000237438"/>
    </source>
</evidence>
<comment type="caution">
    <text evidence="8">The sequence shown here is derived from an EMBL/GenBank/DDBJ whole genome shotgun (WGS) entry which is preliminary data.</text>
</comment>
<gene>
    <name evidence="8" type="ORF">EPUL_004384</name>
</gene>
<keyword evidence="2" id="KW-0132">Cell division</keyword>
<dbReference type="InterPro" id="IPR008979">
    <property type="entry name" value="Galactose-bd-like_sf"/>
</dbReference>
<keyword evidence="4" id="KW-0833">Ubl conjugation pathway</keyword>
<dbReference type="AlphaFoldDB" id="A0A2S4PKQ0"/>
<keyword evidence="9" id="KW-1185">Reference proteome</keyword>
<dbReference type="OrthoDB" id="24948at2759"/>
<feature type="compositionally biased region" description="Polar residues" evidence="6">
    <location>
        <begin position="1"/>
        <end position="10"/>
    </location>
</feature>
<dbReference type="PANTHER" id="PTHR12936">
    <property type="entry name" value="ANAPHASE-PROMOTING COMPLEX 10"/>
    <property type="match status" value="1"/>
</dbReference>
<feature type="region of interest" description="Disordered" evidence="6">
    <location>
        <begin position="1"/>
        <end position="53"/>
    </location>
</feature>
<keyword evidence="3" id="KW-0498">Mitosis</keyword>
<evidence type="ECO:0000256" key="3">
    <source>
        <dbReference type="ARBA" id="ARBA00022776"/>
    </source>
</evidence>
<accession>A0A2S4PKQ0</accession>
<proteinExistence type="inferred from homology"/>
<protein>
    <recommendedName>
        <fullName evidence="7">DOC domain-containing protein</fullName>
    </recommendedName>
</protein>
<dbReference type="GO" id="GO:0031145">
    <property type="term" value="P:anaphase-promoting complex-dependent catabolic process"/>
    <property type="evidence" value="ECO:0007669"/>
    <property type="project" value="InterPro"/>
</dbReference>
<dbReference type="SUPFAM" id="SSF49785">
    <property type="entry name" value="Galactose-binding domain-like"/>
    <property type="match status" value="1"/>
</dbReference>
<keyword evidence="5" id="KW-0131">Cell cycle</keyword>
<evidence type="ECO:0000256" key="5">
    <source>
        <dbReference type="ARBA" id="ARBA00023306"/>
    </source>
</evidence>
<dbReference type="Proteomes" id="UP000237438">
    <property type="component" value="Unassembled WGS sequence"/>
</dbReference>
<dbReference type="SMART" id="SM01337">
    <property type="entry name" value="APC10"/>
    <property type="match status" value="1"/>
</dbReference>
<evidence type="ECO:0000256" key="6">
    <source>
        <dbReference type="SAM" id="MobiDB-lite"/>
    </source>
</evidence>
<organism evidence="8 9">
    <name type="scientific">Erysiphe pulchra</name>
    <dbReference type="NCBI Taxonomy" id="225359"/>
    <lineage>
        <taxon>Eukaryota</taxon>
        <taxon>Fungi</taxon>
        <taxon>Dikarya</taxon>
        <taxon>Ascomycota</taxon>
        <taxon>Pezizomycotina</taxon>
        <taxon>Leotiomycetes</taxon>
        <taxon>Erysiphales</taxon>
        <taxon>Erysiphaceae</taxon>
        <taxon>Erysiphe</taxon>
    </lineage>
</organism>
<evidence type="ECO:0000256" key="1">
    <source>
        <dbReference type="ARBA" id="ARBA00006762"/>
    </source>
</evidence>
<dbReference type="Pfam" id="PF03256">
    <property type="entry name" value="ANAPC10"/>
    <property type="match status" value="1"/>
</dbReference>
<dbReference type="PROSITE" id="PS51284">
    <property type="entry name" value="DOC"/>
    <property type="match status" value="1"/>
</dbReference>
<name>A0A2S4PKQ0_9PEZI</name>
<dbReference type="EMBL" id="PEDP01002530">
    <property type="protein sequence ID" value="POS82610.1"/>
    <property type="molecule type" value="Genomic_DNA"/>
</dbReference>
<dbReference type="GO" id="GO:0005680">
    <property type="term" value="C:anaphase-promoting complex"/>
    <property type="evidence" value="ECO:0007669"/>
    <property type="project" value="InterPro"/>
</dbReference>
<evidence type="ECO:0000259" key="7">
    <source>
        <dbReference type="PROSITE" id="PS51284"/>
    </source>
</evidence>
<dbReference type="CDD" id="cd08366">
    <property type="entry name" value="APC10"/>
    <property type="match status" value="1"/>
</dbReference>
<dbReference type="STRING" id="225359.A0A2S4PKQ0"/>
<feature type="compositionally biased region" description="Polar residues" evidence="6">
    <location>
        <begin position="20"/>
        <end position="40"/>
    </location>
</feature>